<dbReference type="Proteomes" id="UP001162131">
    <property type="component" value="Unassembled WGS sequence"/>
</dbReference>
<evidence type="ECO:0000313" key="2">
    <source>
        <dbReference type="Proteomes" id="UP001162131"/>
    </source>
</evidence>
<organism evidence="1 2">
    <name type="scientific">Blepharisma stoltei</name>
    <dbReference type="NCBI Taxonomy" id="1481888"/>
    <lineage>
        <taxon>Eukaryota</taxon>
        <taxon>Sar</taxon>
        <taxon>Alveolata</taxon>
        <taxon>Ciliophora</taxon>
        <taxon>Postciliodesmatophora</taxon>
        <taxon>Heterotrichea</taxon>
        <taxon>Heterotrichida</taxon>
        <taxon>Blepharismidae</taxon>
        <taxon>Blepharisma</taxon>
    </lineage>
</organism>
<dbReference type="AlphaFoldDB" id="A0AAU9KPB2"/>
<protein>
    <submittedName>
        <fullName evidence="1">Uncharacterized protein</fullName>
    </submittedName>
</protein>
<name>A0AAU9KPB2_9CILI</name>
<evidence type="ECO:0000313" key="1">
    <source>
        <dbReference type="EMBL" id="CAG9335971.1"/>
    </source>
</evidence>
<reference evidence="1" key="1">
    <citation type="submission" date="2021-09" db="EMBL/GenBank/DDBJ databases">
        <authorList>
            <consortium name="AG Swart"/>
            <person name="Singh M."/>
            <person name="Singh A."/>
            <person name="Seah K."/>
            <person name="Emmerich C."/>
        </authorList>
    </citation>
    <scope>NUCLEOTIDE SEQUENCE</scope>
    <source>
        <strain evidence="1">ATCC30299</strain>
    </source>
</reference>
<accession>A0AAU9KPB2</accession>
<gene>
    <name evidence="1" type="ORF">BSTOLATCC_MIC65419</name>
</gene>
<comment type="caution">
    <text evidence="1">The sequence shown here is derived from an EMBL/GenBank/DDBJ whole genome shotgun (WGS) entry which is preliminary data.</text>
</comment>
<keyword evidence="2" id="KW-1185">Reference proteome</keyword>
<proteinExistence type="predicted"/>
<dbReference type="EMBL" id="CAJZBQ010000063">
    <property type="protein sequence ID" value="CAG9335971.1"/>
    <property type="molecule type" value="Genomic_DNA"/>
</dbReference>
<sequence>MYLIIFAENDHYEVEINDLNYLHGNDAKYDFSSAILYKNGHFTSIIKDPKINKGGEFYFLNGLYYHDGMMFEGKIMKLDDSIKSQITEEKPIYFNL</sequence>